<evidence type="ECO:0000256" key="1">
    <source>
        <dbReference type="ARBA" id="ARBA00008909"/>
    </source>
</evidence>
<dbReference type="InterPro" id="IPR000989">
    <property type="entry name" value="Rep"/>
</dbReference>
<evidence type="ECO:0000313" key="4">
    <source>
        <dbReference type="Proteomes" id="UP000552709"/>
    </source>
</evidence>
<dbReference type="GO" id="GO:0006260">
    <property type="term" value="P:DNA replication"/>
    <property type="evidence" value="ECO:0007669"/>
    <property type="project" value="UniProtKB-KW"/>
</dbReference>
<dbReference type="RefSeq" id="WP_184138520.1">
    <property type="nucleotide sequence ID" value="NZ_JACHFL010000048.1"/>
</dbReference>
<dbReference type="Pfam" id="PF01446">
    <property type="entry name" value="Rep_1"/>
    <property type="match status" value="1"/>
</dbReference>
<evidence type="ECO:0000313" key="3">
    <source>
        <dbReference type="EMBL" id="MBB5366475.1"/>
    </source>
</evidence>
<dbReference type="AlphaFoldDB" id="A0A7W8K0P0"/>
<sequence>MICANGWACPVCSAKIAEKRRGLLEKGLAAHLANGGGVYHMLLTVPHTRKDKPLGLVADLLAAFVRLCSGKYALSVLVPGYVGLVRSLEVTHGDNGWHPHLHVLIFTAAPLYRTSFLQTTSGMGNGVFSSLIKQADSGNIQRSALQRRSAP</sequence>
<protein>
    <recommendedName>
        <fullName evidence="5">Replication protein</fullName>
    </recommendedName>
</protein>
<reference evidence="3 4" key="1">
    <citation type="submission" date="2020-08" db="EMBL/GenBank/DDBJ databases">
        <title>Genomic Encyclopedia of Type Strains, Phase IV (KMG-IV): sequencing the most valuable type-strain genomes for metagenomic binning, comparative biology and taxonomic classification.</title>
        <authorList>
            <person name="Goeker M."/>
        </authorList>
    </citation>
    <scope>NUCLEOTIDE SEQUENCE [LARGE SCALE GENOMIC DNA]</scope>
    <source>
        <strain evidence="3 4">DSM 27939</strain>
    </source>
</reference>
<accession>A0A7W8K0P0</accession>
<comment type="caution">
    <text evidence="3">The sequence shown here is derived from an EMBL/GenBank/DDBJ whole genome shotgun (WGS) entry which is preliminary data.</text>
</comment>
<keyword evidence="4" id="KW-1185">Reference proteome</keyword>
<proteinExistence type="inferred from homology"/>
<evidence type="ECO:0000256" key="2">
    <source>
        <dbReference type="ARBA" id="ARBA00022705"/>
    </source>
</evidence>
<gene>
    <name evidence="3" type="ORF">HNQ08_005604</name>
</gene>
<dbReference type="EMBL" id="JACHFL010000048">
    <property type="protein sequence ID" value="MBB5366475.1"/>
    <property type="molecule type" value="Genomic_DNA"/>
</dbReference>
<evidence type="ECO:0008006" key="5">
    <source>
        <dbReference type="Google" id="ProtNLM"/>
    </source>
</evidence>
<keyword evidence="2" id="KW-0235">DNA replication</keyword>
<name>A0A7W8K0P0_9DEIO</name>
<dbReference type="Proteomes" id="UP000552709">
    <property type="component" value="Unassembled WGS sequence"/>
</dbReference>
<comment type="similarity">
    <text evidence="1">Belongs to the Gram-positive plasmids replication protein type 1 family.</text>
</comment>
<organism evidence="3 4">
    <name type="scientific">Deinococcus humi</name>
    <dbReference type="NCBI Taxonomy" id="662880"/>
    <lineage>
        <taxon>Bacteria</taxon>
        <taxon>Thermotogati</taxon>
        <taxon>Deinococcota</taxon>
        <taxon>Deinococci</taxon>
        <taxon>Deinococcales</taxon>
        <taxon>Deinococcaceae</taxon>
        <taxon>Deinococcus</taxon>
    </lineage>
</organism>
<dbReference type="GO" id="GO:0003677">
    <property type="term" value="F:DNA binding"/>
    <property type="evidence" value="ECO:0007669"/>
    <property type="project" value="InterPro"/>
</dbReference>